<evidence type="ECO:0000313" key="2">
    <source>
        <dbReference type="Proteomes" id="UP000800036"/>
    </source>
</evidence>
<sequence>MTQRAYINQILKPIVKPWIKHQPSFVLEEDRDSGHGTSKSNIVRTWKQANSLNSYFNYSSSPDLLPIENA</sequence>
<protein>
    <submittedName>
        <fullName evidence="1">Uncharacterized protein</fullName>
    </submittedName>
</protein>
<reference evidence="1" key="1">
    <citation type="journal article" date="2020" name="Stud. Mycol.">
        <title>101 Dothideomycetes genomes: a test case for predicting lifestyles and emergence of pathogens.</title>
        <authorList>
            <person name="Haridas S."/>
            <person name="Albert R."/>
            <person name="Binder M."/>
            <person name="Bloem J."/>
            <person name="Labutti K."/>
            <person name="Salamov A."/>
            <person name="Andreopoulos B."/>
            <person name="Baker S."/>
            <person name="Barry K."/>
            <person name="Bills G."/>
            <person name="Bluhm B."/>
            <person name="Cannon C."/>
            <person name="Castanera R."/>
            <person name="Culley D."/>
            <person name="Daum C."/>
            <person name="Ezra D."/>
            <person name="Gonzalez J."/>
            <person name="Henrissat B."/>
            <person name="Kuo A."/>
            <person name="Liang C."/>
            <person name="Lipzen A."/>
            <person name="Lutzoni F."/>
            <person name="Magnuson J."/>
            <person name="Mondo S."/>
            <person name="Nolan M."/>
            <person name="Ohm R."/>
            <person name="Pangilinan J."/>
            <person name="Park H.-J."/>
            <person name="Ramirez L."/>
            <person name="Alfaro M."/>
            <person name="Sun H."/>
            <person name="Tritt A."/>
            <person name="Yoshinaga Y."/>
            <person name="Zwiers L.-H."/>
            <person name="Turgeon B."/>
            <person name="Goodwin S."/>
            <person name="Spatafora J."/>
            <person name="Crous P."/>
            <person name="Grigoriev I."/>
        </authorList>
    </citation>
    <scope>NUCLEOTIDE SEQUENCE</scope>
    <source>
        <strain evidence="1">CBS 107.79</strain>
    </source>
</reference>
<gene>
    <name evidence="1" type="ORF">BU23DRAFT_662430</name>
</gene>
<dbReference type="GO" id="GO:0003676">
    <property type="term" value="F:nucleic acid binding"/>
    <property type="evidence" value="ECO:0007669"/>
    <property type="project" value="InterPro"/>
</dbReference>
<accession>A0A6A5VV20</accession>
<dbReference type="Gene3D" id="3.30.420.10">
    <property type="entry name" value="Ribonuclease H-like superfamily/Ribonuclease H"/>
    <property type="match status" value="1"/>
</dbReference>
<keyword evidence="2" id="KW-1185">Reference proteome</keyword>
<dbReference type="EMBL" id="ML976664">
    <property type="protein sequence ID" value="KAF1977077.1"/>
    <property type="molecule type" value="Genomic_DNA"/>
</dbReference>
<name>A0A6A5VV20_9PLEO</name>
<dbReference type="InterPro" id="IPR036397">
    <property type="entry name" value="RNaseH_sf"/>
</dbReference>
<proteinExistence type="predicted"/>
<organism evidence="1 2">
    <name type="scientific">Bimuria novae-zelandiae CBS 107.79</name>
    <dbReference type="NCBI Taxonomy" id="1447943"/>
    <lineage>
        <taxon>Eukaryota</taxon>
        <taxon>Fungi</taxon>
        <taxon>Dikarya</taxon>
        <taxon>Ascomycota</taxon>
        <taxon>Pezizomycotina</taxon>
        <taxon>Dothideomycetes</taxon>
        <taxon>Pleosporomycetidae</taxon>
        <taxon>Pleosporales</taxon>
        <taxon>Massarineae</taxon>
        <taxon>Didymosphaeriaceae</taxon>
        <taxon>Bimuria</taxon>
    </lineage>
</organism>
<dbReference type="AlphaFoldDB" id="A0A6A5VV20"/>
<evidence type="ECO:0000313" key="1">
    <source>
        <dbReference type="EMBL" id="KAF1977077.1"/>
    </source>
</evidence>
<dbReference type="Proteomes" id="UP000800036">
    <property type="component" value="Unassembled WGS sequence"/>
</dbReference>
<dbReference type="OrthoDB" id="3943628at2759"/>